<accession>A0AAD6RUS0</accession>
<gene>
    <name evidence="1" type="ORF">NC653_004646</name>
</gene>
<reference evidence="1 2" key="1">
    <citation type="journal article" date="2023" name="Mol. Ecol. Resour.">
        <title>Chromosome-level genome assembly of a triploid poplar Populus alba 'Berolinensis'.</title>
        <authorList>
            <person name="Chen S."/>
            <person name="Yu Y."/>
            <person name="Wang X."/>
            <person name="Wang S."/>
            <person name="Zhang T."/>
            <person name="Zhou Y."/>
            <person name="He R."/>
            <person name="Meng N."/>
            <person name="Wang Y."/>
            <person name="Liu W."/>
            <person name="Liu Z."/>
            <person name="Liu J."/>
            <person name="Guo Q."/>
            <person name="Huang H."/>
            <person name="Sederoff R.R."/>
            <person name="Wang G."/>
            <person name="Qu G."/>
            <person name="Chen S."/>
        </authorList>
    </citation>
    <scope>NUCLEOTIDE SEQUENCE [LARGE SCALE GENOMIC DNA]</scope>
    <source>
        <strain evidence="1">SC-2020</strain>
    </source>
</reference>
<name>A0AAD6RUS0_9ROSI</name>
<dbReference type="AlphaFoldDB" id="A0AAD6RUS0"/>
<evidence type="ECO:0000313" key="2">
    <source>
        <dbReference type="Proteomes" id="UP001164929"/>
    </source>
</evidence>
<comment type="caution">
    <text evidence="1">The sequence shown here is derived from an EMBL/GenBank/DDBJ whole genome shotgun (WGS) entry which is preliminary data.</text>
</comment>
<protein>
    <submittedName>
        <fullName evidence="1">Uncharacterized protein</fullName>
    </submittedName>
</protein>
<keyword evidence="2" id="KW-1185">Reference proteome</keyword>
<dbReference type="EMBL" id="JAQIZT010000001">
    <property type="protein sequence ID" value="KAJ7015404.1"/>
    <property type="molecule type" value="Genomic_DNA"/>
</dbReference>
<evidence type="ECO:0000313" key="1">
    <source>
        <dbReference type="EMBL" id="KAJ7015404.1"/>
    </source>
</evidence>
<sequence>MHQKTAHWSAMGVWPTLMNGQMSKIHFWKQILEGNKFSNLPQSNHHMQITTAISSIKIPVASAGPPLRMLSFLYTGSIIVGGSQH</sequence>
<organism evidence="1 2">
    <name type="scientific">Populus alba x Populus x berolinensis</name>
    <dbReference type="NCBI Taxonomy" id="444605"/>
    <lineage>
        <taxon>Eukaryota</taxon>
        <taxon>Viridiplantae</taxon>
        <taxon>Streptophyta</taxon>
        <taxon>Embryophyta</taxon>
        <taxon>Tracheophyta</taxon>
        <taxon>Spermatophyta</taxon>
        <taxon>Magnoliopsida</taxon>
        <taxon>eudicotyledons</taxon>
        <taxon>Gunneridae</taxon>
        <taxon>Pentapetalae</taxon>
        <taxon>rosids</taxon>
        <taxon>fabids</taxon>
        <taxon>Malpighiales</taxon>
        <taxon>Salicaceae</taxon>
        <taxon>Saliceae</taxon>
        <taxon>Populus</taxon>
    </lineage>
</organism>
<proteinExistence type="predicted"/>
<dbReference type="Proteomes" id="UP001164929">
    <property type="component" value="Chromosome 1"/>
</dbReference>